<accession>A0A2N9JHG2</accession>
<dbReference type="AlphaFoldDB" id="A0A2N9JHG2"/>
<keyword evidence="2" id="KW-0472">Membrane</keyword>
<dbReference type="Pfam" id="PF01326">
    <property type="entry name" value="PPDK_N"/>
    <property type="match status" value="2"/>
</dbReference>
<feature type="compositionally biased region" description="Polar residues" evidence="1">
    <location>
        <begin position="861"/>
        <end position="891"/>
    </location>
</feature>
<dbReference type="RefSeq" id="WP_105185834.1">
    <property type="nucleotide sequence ID" value="NZ_BAAAGO010000032.1"/>
</dbReference>
<dbReference type="PANTHER" id="PTHR43615:SF1">
    <property type="entry name" value="PPDK_N DOMAIN-CONTAINING PROTEIN"/>
    <property type="match status" value="1"/>
</dbReference>
<dbReference type="SUPFAM" id="SSF52009">
    <property type="entry name" value="Phosphohistidine domain"/>
    <property type="match status" value="1"/>
</dbReference>
<feature type="region of interest" description="Disordered" evidence="1">
    <location>
        <begin position="910"/>
        <end position="939"/>
    </location>
</feature>
<evidence type="ECO:0000256" key="1">
    <source>
        <dbReference type="SAM" id="MobiDB-lite"/>
    </source>
</evidence>
<feature type="compositionally biased region" description="Polar residues" evidence="1">
    <location>
        <begin position="929"/>
        <end position="939"/>
    </location>
</feature>
<evidence type="ECO:0008006" key="7">
    <source>
        <dbReference type="Google" id="ProtNLM"/>
    </source>
</evidence>
<keyword evidence="2" id="KW-0812">Transmembrane</keyword>
<dbReference type="Gene3D" id="3.30.1490.20">
    <property type="entry name" value="ATP-grasp fold, A domain"/>
    <property type="match status" value="1"/>
</dbReference>
<dbReference type="Gene3D" id="3.50.30.10">
    <property type="entry name" value="Phosphohistidine domain"/>
    <property type="match status" value="1"/>
</dbReference>
<dbReference type="Pfam" id="PF00391">
    <property type="entry name" value="PEP-utilizers"/>
    <property type="match status" value="1"/>
</dbReference>
<feature type="region of interest" description="Disordered" evidence="1">
    <location>
        <begin position="859"/>
        <end position="897"/>
    </location>
</feature>
<protein>
    <recommendedName>
        <fullName evidence="7">Pyruvate, water dikinase</fullName>
    </recommendedName>
</protein>
<evidence type="ECO:0000313" key="6">
    <source>
        <dbReference type="Proteomes" id="UP000238164"/>
    </source>
</evidence>
<feature type="domain" description="Pyruvate phosphate dikinase AMP/ATP-binding" evidence="4">
    <location>
        <begin position="139"/>
        <end position="261"/>
    </location>
</feature>
<evidence type="ECO:0000259" key="4">
    <source>
        <dbReference type="Pfam" id="PF01326"/>
    </source>
</evidence>
<dbReference type="InterPro" id="IPR051549">
    <property type="entry name" value="PEP_Utilizing_Enz"/>
</dbReference>
<feature type="domain" description="Pyruvate phosphate dikinase AMP/ATP-binding" evidence="4">
    <location>
        <begin position="270"/>
        <end position="318"/>
    </location>
</feature>
<evidence type="ECO:0000256" key="2">
    <source>
        <dbReference type="SAM" id="Phobius"/>
    </source>
</evidence>
<name>A0A2N9JHG2_9ACTN</name>
<organism evidence="5 6">
    <name type="scientific">Micropruina glycogenica</name>
    <dbReference type="NCBI Taxonomy" id="75385"/>
    <lineage>
        <taxon>Bacteria</taxon>
        <taxon>Bacillati</taxon>
        <taxon>Actinomycetota</taxon>
        <taxon>Actinomycetes</taxon>
        <taxon>Propionibacteriales</taxon>
        <taxon>Nocardioidaceae</taxon>
        <taxon>Micropruina</taxon>
    </lineage>
</organism>
<proteinExistence type="predicted"/>
<dbReference type="Gene3D" id="3.30.470.20">
    <property type="entry name" value="ATP-grasp fold, B domain"/>
    <property type="match status" value="2"/>
</dbReference>
<dbReference type="InterPro" id="IPR008279">
    <property type="entry name" value="PEP-util_enz_mobile_dom"/>
</dbReference>
<sequence length="939" mass="99577">MLTERRARRPVSLSASLGSVVFGVCGVWSAGFQLWGILVAPLAGMVGWFVGWFVGRTLCGRLSRLGYAPAGRPVYRFGTVPETENSVGGKARSLSTLVRAGQPVPVGLVVLPRGFSDTGLTAAARLALDAELGRLEPGARMAVRSSATAEDSAAASFAGAYETVLDVAADEVVGAIGRVRGSADGVRVAAYAQATGIQAGEVAVIVQEMVKAEYAGVLFTVDPLTGDLGRMVGTVVAGLGEAVVSGEQTGEQFTLSRPTGEYAGPGSLREYAKTLHAEAHRIEGTFGGVPQDIEWAVAEGKVWILQARPITTMNPWDAQTAQPNDTLSGACLWSATNLSEANPEAQTPLTISLARYQQANGGPSMALRGREMAGYIGGRPYANLTVQITSRRGKAAKVEPRDAYRKLAGWWGDLPPEIQIPLLPMTAEDWTEVGIPLLGTLARMGWTRLRLPAFLRTHRAACGELTRRINACSRPYDLRKLWSEELQRFGIDSFWAVVASGSTYPATLELRLREQYGEETAAALVSNLSGLVDGLESLGPAVGLREVEAGRMGRDEYLARFGHRGVNETELAWPRPSEDPEWLGRSLAELDDVTTVADLRRRQQEAYDAALARVAAADPRAAKRLAGQLCRAARHAALREAVRSKGVRTIGVTRRFALRAGELLGIGGDVFMLTVEELLAALTGGTAAYQYIPTRRDAYRGYRELPVLPGVIVGRFDPFAWAADPLRDPALFVAGGGAAAPPAPDDSVVVGHAGAAGRVEGTVRRLDRYAEAGELQPGEILVTQLTNIGWTPLFPRAAAIVTDLGAPLSHAAIVARELGIPAVVGCGDATVRLHTGDRVAVDGAAGRVSVLARRDDHTVTAEGSASYSGTAQGQASDTVAGTGPTSDSRGGQLSLGHRLHQTTRHIRLCRKPDGRVGSDSHGDPSSHGRTSVQASDAWF</sequence>
<keyword evidence="2" id="KW-1133">Transmembrane helix</keyword>
<dbReference type="GO" id="GO:0016301">
    <property type="term" value="F:kinase activity"/>
    <property type="evidence" value="ECO:0007669"/>
    <property type="project" value="InterPro"/>
</dbReference>
<evidence type="ECO:0000313" key="5">
    <source>
        <dbReference type="EMBL" id="SPD87002.1"/>
    </source>
</evidence>
<dbReference type="EMBL" id="LT985188">
    <property type="protein sequence ID" value="SPD87002.1"/>
    <property type="molecule type" value="Genomic_DNA"/>
</dbReference>
<dbReference type="InterPro" id="IPR013815">
    <property type="entry name" value="ATP_grasp_subdomain_1"/>
</dbReference>
<dbReference type="Proteomes" id="UP000238164">
    <property type="component" value="Chromosome 1"/>
</dbReference>
<dbReference type="SUPFAM" id="SSF56059">
    <property type="entry name" value="Glutathione synthetase ATP-binding domain-like"/>
    <property type="match status" value="1"/>
</dbReference>
<feature type="compositionally biased region" description="Basic and acidic residues" evidence="1">
    <location>
        <begin position="910"/>
        <end position="926"/>
    </location>
</feature>
<dbReference type="OrthoDB" id="9765468at2"/>
<evidence type="ECO:0000259" key="3">
    <source>
        <dbReference type="Pfam" id="PF00391"/>
    </source>
</evidence>
<keyword evidence="6" id="KW-1185">Reference proteome</keyword>
<dbReference type="InterPro" id="IPR002192">
    <property type="entry name" value="PPDK_AMP/ATP-bd"/>
</dbReference>
<feature type="domain" description="PEP-utilising enzyme mobile" evidence="3">
    <location>
        <begin position="776"/>
        <end position="846"/>
    </location>
</feature>
<dbReference type="GO" id="GO:0005524">
    <property type="term" value="F:ATP binding"/>
    <property type="evidence" value="ECO:0007669"/>
    <property type="project" value="InterPro"/>
</dbReference>
<feature type="transmembrane region" description="Helical" evidence="2">
    <location>
        <begin position="12"/>
        <end position="29"/>
    </location>
</feature>
<dbReference type="InterPro" id="IPR036637">
    <property type="entry name" value="Phosphohistidine_dom_sf"/>
</dbReference>
<dbReference type="KEGG" id="mgg:MPLG2_1972"/>
<reference evidence="5 6" key="1">
    <citation type="submission" date="2018-02" db="EMBL/GenBank/DDBJ databases">
        <authorList>
            <person name="Cohen D.B."/>
            <person name="Kent A.D."/>
        </authorList>
    </citation>
    <scope>NUCLEOTIDE SEQUENCE [LARGE SCALE GENOMIC DNA]</scope>
    <source>
        <strain evidence="5">1</strain>
    </source>
</reference>
<gene>
    <name evidence="5" type="ORF">MPLG2_1972</name>
</gene>
<dbReference type="PANTHER" id="PTHR43615">
    <property type="entry name" value="PHOSPHOENOLPYRUVATE SYNTHASE-RELATED"/>
    <property type="match status" value="1"/>
</dbReference>